<dbReference type="EMBL" id="AMFJ01000325">
    <property type="protein sequence ID" value="EKE28513.1"/>
    <property type="molecule type" value="Genomic_DNA"/>
</dbReference>
<dbReference type="AlphaFoldDB" id="K2FZY5"/>
<reference evidence="1" key="1">
    <citation type="journal article" date="2012" name="Science">
        <title>Fermentation, hydrogen, and sulfur metabolism in multiple uncultivated bacterial phyla.</title>
        <authorList>
            <person name="Wrighton K.C."/>
            <person name="Thomas B.C."/>
            <person name="Sharon I."/>
            <person name="Miller C.S."/>
            <person name="Castelle C.J."/>
            <person name="VerBerkmoes N.C."/>
            <person name="Wilkins M.J."/>
            <person name="Hettich R.L."/>
            <person name="Lipton M.S."/>
            <person name="Williams K.H."/>
            <person name="Long P.E."/>
            <person name="Banfield J.F."/>
        </authorList>
    </citation>
    <scope>NUCLEOTIDE SEQUENCE [LARGE SCALE GENOMIC DNA]</scope>
</reference>
<gene>
    <name evidence="1" type="ORF">ACD_3C00051G0016</name>
</gene>
<comment type="caution">
    <text evidence="1">The sequence shown here is derived from an EMBL/GenBank/DDBJ whole genome shotgun (WGS) entry which is preliminary data.</text>
</comment>
<protein>
    <submittedName>
        <fullName evidence="1">Uncharacterized protein</fullName>
    </submittedName>
</protein>
<name>K2FZY5_9BACT</name>
<organism evidence="1">
    <name type="scientific">uncultured bacterium</name>
    <name type="common">gcode 4</name>
    <dbReference type="NCBI Taxonomy" id="1234023"/>
    <lineage>
        <taxon>Bacteria</taxon>
        <taxon>environmental samples</taxon>
    </lineage>
</organism>
<evidence type="ECO:0000313" key="1">
    <source>
        <dbReference type="EMBL" id="EKE28513.1"/>
    </source>
</evidence>
<accession>K2FZY5</accession>
<proteinExistence type="predicted"/>
<sequence length="164" mass="18965">MHKKVKYSLFITIALLLTASSFLIYDNWLISKEINDFKSMSIDNPDTKICDNLTDASMKNKCYDNYHSIIAFKKLDYKLCNGILDKDLTYSCIRSILFFKAKSDRSEVPCEVVLLDKDDRVTCKDYVKLENMMSWWTVLPDCSQIGTTEVALACQETKNILRND</sequence>